<keyword evidence="3" id="KW-1185">Reference proteome</keyword>
<accession>A0A5C6B5H1</accession>
<evidence type="ECO:0000256" key="1">
    <source>
        <dbReference type="SAM" id="MobiDB-lite"/>
    </source>
</evidence>
<dbReference type="EMBL" id="SJPP01000003">
    <property type="protein sequence ID" value="TWU07190.1"/>
    <property type="molecule type" value="Genomic_DNA"/>
</dbReference>
<evidence type="ECO:0000313" key="2">
    <source>
        <dbReference type="EMBL" id="TWU07190.1"/>
    </source>
</evidence>
<organism evidence="2 3">
    <name type="scientific">Symmachiella macrocystis</name>
    <dbReference type="NCBI Taxonomy" id="2527985"/>
    <lineage>
        <taxon>Bacteria</taxon>
        <taxon>Pseudomonadati</taxon>
        <taxon>Planctomycetota</taxon>
        <taxon>Planctomycetia</taxon>
        <taxon>Planctomycetales</taxon>
        <taxon>Planctomycetaceae</taxon>
        <taxon>Symmachiella</taxon>
    </lineage>
</organism>
<gene>
    <name evidence="2" type="ORF">CA54_55950</name>
</gene>
<reference evidence="2 3" key="1">
    <citation type="submission" date="2019-02" db="EMBL/GenBank/DDBJ databases">
        <title>Deep-cultivation of Planctomycetes and their phenomic and genomic characterization uncovers novel biology.</title>
        <authorList>
            <person name="Wiegand S."/>
            <person name="Jogler M."/>
            <person name="Boedeker C."/>
            <person name="Pinto D."/>
            <person name="Vollmers J."/>
            <person name="Rivas-Marin E."/>
            <person name="Kohn T."/>
            <person name="Peeters S.H."/>
            <person name="Heuer A."/>
            <person name="Rast P."/>
            <person name="Oberbeckmann S."/>
            <person name="Bunk B."/>
            <person name="Jeske O."/>
            <person name="Meyerdierks A."/>
            <person name="Storesund J.E."/>
            <person name="Kallscheuer N."/>
            <person name="Luecker S."/>
            <person name="Lage O.M."/>
            <person name="Pohl T."/>
            <person name="Merkel B.J."/>
            <person name="Hornburger P."/>
            <person name="Mueller R.-W."/>
            <person name="Bruemmer F."/>
            <person name="Labrenz M."/>
            <person name="Spormann A.M."/>
            <person name="Op Den Camp H."/>
            <person name="Overmann J."/>
            <person name="Amann R."/>
            <person name="Jetten M.S.M."/>
            <person name="Mascher T."/>
            <person name="Medema M.H."/>
            <person name="Devos D.P."/>
            <person name="Kaster A.-K."/>
            <person name="Ovreas L."/>
            <person name="Rohde M."/>
            <person name="Galperin M.Y."/>
            <person name="Jogler C."/>
        </authorList>
    </citation>
    <scope>NUCLEOTIDE SEQUENCE [LARGE SCALE GENOMIC DNA]</scope>
    <source>
        <strain evidence="2 3">CA54</strain>
    </source>
</reference>
<proteinExistence type="predicted"/>
<dbReference type="AlphaFoldDB" id="A0A5C6B5H1"/>
<feature type="region of interest" description="Disordered" evidence="1">
    <location>
        <begin position="25"/>
        <end position="51"/>
    </location>
</feature>
<comment type="caution">
    <text evidence="2">The sequence shown here is derived from an EMBL/GenBank/DDBJ whole genome shotgun (WGS) entry which is preliminary data.</text>
</comment>
<name>A0A5C6B5H1_9PLAN</name>
<sequence>MQPLSSVAELRDLYCSEMFWRTKPAQATAGRQMPNRRNGLPGASAAKQASS</sequence>
<dbReference type="Proteomes" id="UP000320735">
    <property type="component" value="Unassembled WGS sequence"/>
</dbReference>
<evidence type="ECO:0000313" key="3">
    <source>
        <dbReference type="Proteomes" id="UP000320735"/>
    </source>
</evidence>
<protein>
    <submittedName>
        <fullName evidence="2">Uncharacterized protein</fullName>
    </submittedName>
</protein>